<dbReference type="EMBL" id="GEDC01004794">
    <property type="protein sequence ID" value="JAS32504.1"/>
    <property type="molecule type" value="Transcribed_RNA"/>
</dbReference>
<dbReference type="GO" id="GO:0005737">
    <property type="term" value="C:cytoplasm"/>
    <property type="evidence" value="ECO:0007669"/>
    <property type="project" value="TreeGrafter"/>
</dbReference>
<dbReference type="Pfam" id="PF00370">
    <property type="entry name" value="FGGY_N"/>
    <property type="match status" value="1"/>
</dbReference>
<feature type="domain" description="Carbohydrate kinase FGGY C-terminal" evidence="6">
    <location>
        <begin position="288"/>
        <end position="496"/>
    </location>
</feature>
<dbReference type="InterPro" id="IPR043129">
    <property type="entry name" value="ATPase_NBD"/>
</dbReference>
<evidence type="ECO:0000256" key="4">
    <source>
        <dbReference type="ARBA" id="ARBA00074355"/>
    </source>
</evidence>
<dbReference type="NCBIfam" id="TIGR01315">
    <property type="entry name" value="5C_CHO_kinase"/>
    <property type="match status" value="1"/>
</dbReference>
<dbReference type="CDD" id="cd07782">
    <property type="entry name" value="ASKHA_NBD_FGGY_D-RBK"/>
    <property type="match status" value="1"/>
</dbReference>
<feature type="domain" description="Carbohydrate kinase FGGY N-terminal" evidence="5">
    <location>
        <begin position="9"/>
        <end position="178"/>
    </location>
</feature>
<dbReference type="InterPro" id="IPR018484">
    <property type="entry name" value="FGGY_N"/>
</dbReference>
<sequence length="549" mass="59998">MSTLNETIYFLGVDVGTGSTRAALFTQNGNIVQSSTSPIKTWNPKFGYFNQSSIDIWNACIRVIKDVVRGVDPRNIKGMGFDATCSLVVLNKDGLPLPVCPDSDSDQNIILWMDHRAHEEADFINQTNHSVLRSAGGKISLEMEIPKLLWLKKNMRDTYDNAGYFFDLPDFLTWQASGADSRSLCSVVCKWTYEANNKGNIGWNAEFFKQIGLDDLLQSNNFKKIGYKMLAPGTPCGNGLTDKVAKLLGLLPGTAVGTSMIDAHAGGLGLIGCNVPGFTLDFGSRLGLICGTSTCHMAVSKEAVFVPGVWGPYWSAMVPEMWLSEGGQSSTGKLIDHIIETHPAYKSIKSKLDENTIVVNYLNTILERMTKEKNLECVDMLTSDLHVWPDFHGNRSPLANPTLRGMISGLTLSHDEESLALLYLATIQALSYGTLHIIEALENAGHSKMSCVLVCGGLSKNLLFLNTQANVIGRPVLLPSQKESVLCGAAMLGACASGVYPTVVDAIEGMAGDAQLIPPNNLTIQYHLKKYKVFLRMIADQEAYRKIMQ</sequence>
<dbReference type="InterPro" id="IPR018485">
    <property type="entry name" value="FGGY_C"/>
</dbReference>
<gene>
    <name evidence="14" type="ORF">g.37499</name>
    <name evidence="12" type="ORF">g.37500</name>
    <name evidence="10" type="ORF">g.37501</name>
    <name evidence="15" type="ORF">g.37502</name>
    <name evidence="7" type="ORF">g.37503</name>
    <name evidence="16" type="ORF">g.37504</name>
    <name evidence="9" type="ORF">g.37505</name>
    <name evidence="8" type="ORF">g.37506</name>
    <name evidence="13" type="ORF">g.37507</name>
    <name evidence="11" type="ORF">g.37508</name>
</gene>
<dbReference type="Pfam" id="PF02782">
    <property type="entry name" value="FGGY_C"/>
    <property type="match status" value="1"/>
</dbReference>
<dbReference type="SUPFAM" id="SSF53067">
    <property type="entry name" value="Actin-like ATPase domain"/>
    <property type="match status" value="2"/>
</dbReference>
<dbReference type="EMBL" id="GEDC01020304">
    <property type="protein sequence ID" value="JAS16994.1"/>
    <property type="molecule type" value="Transcribed_RNA"/>
</dbReference>
<keyword evidence="2" id="KW-0808">Transferase</keyword>
<evidence type="ECO:0000313" key="13">
    <source>
        <dbReference type="EMBL" id="JAS31315.1"/>
    </source>
</evidence>
<evidence type="ECO:0000259" key="6">
    <source>
        <dbReference type="Pfam" id="PF02782"/>
    </source>
</evidence>
<dbReference type="EMBL" id="GEDC01004250">
    <property type="protein sequence ID" value="JAS33048.1"/>
    <property type="molecule type" value="Transcribed_RNA"/>
</dbReference>
<evidence type="ECO:0000313" key="15">
    <source>
        <dbReference type="EMBL" id="JAS33015.1"/>
    </source>
</evidence>
<dbReference type="EMBL" id="GEDC01023447">
    <property type="protein sequence ID" value="JAS13851.1"/>
    <property type="molecule type" value="Transcribed_RNA"/>
</dbReference>
<keyword evidence="3" id="KW-0418">Kinase</keyword>
<dbReference type="FunFam" id="3.30.420.40:FF:000101">
    <property type="entry name" value="FGGY carbohydrate kinase domain-containing protein"/>
    <property type="match status" value="1"/>
</dbReference>
<dbReference type="GO" id="GO:0019150">
    <property type="term" value="F:D-ribulokinase activity"/>
    <property type="evidence" value="ECO:0007669"/>
    <property type="project" value="TreeGrafter"/>
</dbReference>
<dbReference type="PANTHER" id="PTHR43435">
    <property type="entry name" value="RIBULOKINASE"/>
    <property type="match status" value="1"/>
</dbReference>
<dbReference type="EMBL" id="GEDC01006900">
    <property type="protein sequence ID" value="JAS30398.1"/>
    <property type="molecule type" value="Transcribed_RNA"/>
</dbReference>
<dbReference type="EMBL" id="GEDC01007711">
    <property type="protein sequence ID" value="JAS29587.1"/>
    <property type="molecule type" value="Transcribed_RNA"/>
</dbReference>
<evidence type="ECO:0000313" key="7">
    <source>
        <dbReference type="EMBL" id="JAS05592.1"/>
    </source>
</evidence>
<evidence type="ECO:0000256" key="2">
    <source>
        <dbReference type="ARBA" id="ARBA00022679"/>
    </source>
</evidence>
<dbReference type="EMBL" id="GEDC01005983">
    <property type="protein sequence ID" value="JAS31315.1"/>
    <property type="molecule type" value="Transcribed_RNA"/>
</dbReference>
<evidence type="ECO:0000256" key="3">
    <source>
        <dbReference type="ARBA" id="ARBA00022777"/>
    </source>
</evidence>
<evidence type="ECO:0000313" key="10">
    <source>
        <dbReference type="EMBL" id="JAS19851.1"/>
    </source>
</evidence>
<evidence type="ECO:0000313" key="11">
    <source>
        <dbReference type="EMBL" id="JAS29587.1"/>
    </source>
</evidence>
<dbReference type="GO" id="GO:0019321">
    <property type="term" value="P:pentose metabolic process"/>
    <property type="evidence" value="ECO:0007669"/>
    <property type="project" value="TreeGrafter"/>
</dbReference>
<reference evidence="11" key="1">
    <citation type="submission" date="2015-12" db="EMBL/GenBank/DDBJ databases">
        <title>De novo transcriptome assembly of four potential Pierce s Disease insect vectors from Arizona vineyards.</title>
        <authorList>
            <person name="Tassone E.E."/>
        </authorList>
    </citation>
    <scope>NUCLEOTIDE SEQUENCE</scope>
</reference>
<comment type="similarity">
    <text evidence="1">Belongs to the FGGY kinase family.</text>
</comment>
<dbReference type="EMBL" id="GEDC01004283">
    <property type="protein sequence ID" value="JAS33015.1"/>
    <property type="molecule type" value="Transcribed_RNA"/>
</dbReference>
<dbReference type="PIRSF" id="PIRSF000538">
    <property type="entry name" value="GlpK"/>
    <property type="match status" value="1"/>
</dbReference>
<dbReference type="Gene3D" id="1.20.58.2240">
    <property type="match status" value="1"/>
</dbReference>
<dbReference type="Gene3D" id="3.30.420.40">
    <property type="match status" value="1"/>
</dbReference>
<evidence type="ECO:0000313" key="14">
    <source>
        <dbReference type="EMBL" id="JAS32504.1"/>
    </source>
</evidence>
<evidence type="ECO:0000259" key="5">
    <source>
        <dbReference type="Pfam" id="PF00370"/>
    </source>
</evidence>
<accession>A0A1B6DV82</accession>
<dbReference type="InterPro" id="IPR000577">
    <property type="entry name" value="Carb_kinase_FGGY"/>
</dbReference>
<name>A0A1B6DV82_9HEMI</name>
<dbReference type="AlphaFoldDB" id="A0A1B6DV82"/>
<proteinExistence type="inferred from homology"/>
<dbReference type="PANTHER" id="PTHR43435:SF4">
    <property type="entry name" value="FGGY CARBOHYDRATE KINASE DOMAIN-CONTAINING PROTEIN"/>
    <property type="match status" value="1"/>
</dbReference>
<evidence type="ECO:0000256" key="1">
    <source>
        <dbReference type="ARBA" id="ARBA00009156"/>
    </source>
</evidence>
<organism evidence="11">
    <name type="scientific">Clastoptera arizonana</name>
    <name type="common">Arizona spittle bug</name>
    <dbReference type="NCBI Taxonomy" id="38151"/>
    <lineage>
        <taxon>Eukaryota</taxon>
        <taxon>Metazoa</taxon>
        <taxon>Ecdysozoa</taxon>
        <taxon>Arthropoda</taxon>
        <taxon>Hexapoda</taxon>
        <taxon>Insecta</taxon>
        <taxon>Pterygota</taxon>
        <taxon>Neoptera</taxon>
        <taxon>Paraneoptera</taxon>
        <taxon>Hemiptera</taxon>
        <taxon>Auchenorrhyncha</taxon>
        <taxon>Cercopoidea</taxon>
        <taxon>Clastopteridae</taxon>
        <taxon>Clastoptera</taxon>
    </lineage>
</organism>
<evidence type="ECO:0000313" key="12">
    <source>
        <dbReference type="EMBL" id="JAS30398.1"/>
    </source>
</evidence>
<evidence type="ECO:0000313" key="16">
    <source>
        <dbReference type="EMBL" id="JAS33048.1"/>
    </source>
</evidence>
<dbReference type="EMBL" id="GEDC01031706">
    <property type="protein sequence ID" value="JAS05592.1"/>
    <property type="molecule type" value="Transcribed_RNA"/>
</dbReference>
<protein>
    <recommendedName>
        <fullName evidence="4">FGGY carbohydrate kinase domain-containing protein</fullName>
    </recommendedName>
</protein>
<evidence type="ECO:0000313" key="9">
    <source>
        <dbReference type="EMBL" id="JAS16994.1"/>
    </source>
</evidence>
<dbReference type="EMBL" id="GEDC01017447">
    <property type="protein sequence ID" value="JAS19851.1"/>
    <property type="molecule type" value="Transcribed_RNA"/>
</dbReference>
<dbReference type="InterPro" id="IPR006003">
    <property type="entry name" value="FGGY_RbtK-like"/>
</dbReference>
<evidence type="ECO:0000313" key="8">
    <source>
        <dbReference type="EMBL" id="JAS13851.1"/>
    </source>
</evidence>